<feature type="compositionally biased region" description="Basic and acidic residues" evidence="1">
    <location>
        <begin position="44"/>
        <end position="56"/>
    </location>
</feature>
<name>A0ABP9S0F5_9ACTN</name>
<reference evidence="3" key="1">
    <citation type="journal article" date="2019" name="Int. J. Syst. Evol. Microbiol.">
        <title>The Global Catalogue of Microorganisms (GCM) 10K type strain sequencing project: providing services to taxonomists for standard genome sequencing and annotation.</title>
        <authorList>
            <consortium name="The Broad Institute Genomics Platform"/>
            <consortium name="The Broad Institute Genome Sequencing Center for Infectious Disease"/>
            <person name="Wu L."/>
            <person name="Ma J."/>
        </authorList>
    </citation>
    <scope>NUCLEOTIDE SEQUENCE [LARGE SCALE GENOMIC DNA]</scope>
    <source>
        <strain evidence="3">JCM 18304</strain>
    </source>
</reference>
<proteinExistence type="predicted"/>
<organism evidence="2 3">
    <name type="scientific">Rugosimonospora acidiphila</name>
    <dbReference type="NCBI Taxonomy" id="556531"/>
    <lineage>
        <taxon>Bacteria</taxon>
        <taxon>Bacillati</taxon>
        <taxon>Actinomycetota</taxon>
        <taxon>Actinomycetes</taxon>
        <taxon>Micromonosporales</taxon>
        <taxon>Micromonosporaceae</taxon>
        <taxon>Rugosimonospora</taxon>
    </lineage>
</organism>
<dbReference type="Proteomes" id="UP001501570">
    <property type="component" value="Unassembled WGS sequence"/>
</dbReference>
<evidence type="ECO:0000313" key="2">
    <source>
        <dbReference type="EMBL" id="GAA5189366.1"/>
    </source>
</evidence>
<evidence type="ECO:0000256" key="1">
    <source>
        <dbReference type="SAM" id="MobiDB-lite"/>
    </source>
</evidence>
<accession>A0ABP9S0F5</accession>
<gene>
    <name evidence="2" type="ORF">GCM10023322_42090</name>
</gene>
<keyword evidence="3" id="KW-1185">Reference proteome</keyword>
<comment type="caution">
    <text evidence="2">The sequence shown here is derived from an EMBL/GenBank/DDBJ whole genome shotgun (WGS) entry which is preliminary data.</text>
</comment>
<evidence type="ECO:0000313" key="3">
    <source>
        <dbReference type="Proteomes" id="UP001501570"/>
    </source>
</evidence>
<protein>
    <submittedName>
        <fullName evidence="2">Uncharacterized protein</fullName>
    </submittedName>
</protein>
<dbReference type="EMBL" id="BAABJQ010000012">
    <property type="protein sequence ID" value="GAA5189366.1"/>
    <property type="molecule type" value="Genomic_DNA"/>
</dbReference>
<sequence>MADSWVAPADASTVDSAAGRDGSSAVWSSPGRRGAGMFAGGSETADREIADSEAAGRDVTGGKAAGRDWAARAGAGVSSVSSVG</sequence>
<feature type="region of interest" description="Disordered" evidence="1">
    <location>
        <begin position="1"/>
        <end position="66"/>
    </location>
</feature>